<dbReference type="GO" id="GO:0016757">
    <property type="term" value="F:glycosyltransferase activity"/>
    <property type="evidence" value="ECO:0007669"/>
    <property type="project" value="InterPro"/>
</dbReference>
<dbReference type="Proteomes" id="UP000019151">
    <property type="component" value="Chromosome"/>
</dbReference>
<dbReference type="Pfam" id="PF01075">
    <property type="entry name" value="Glyco_transf_9"/>
    <property type="match status" value="1"/>
</dbReference>
<keyword evidence="2" id="KW-1185">Reference proteome</keyword>
<dbReference type="EMBL" id="CP007128">
    <property type="protein sequence ID" value="AHG89287.1"/>
    <property type="molecule type" value="Genomic_DNA"/>
</dbReference>
<proteinExistence type="predicted"/>
<evidence type="ECO:0000313" key="2">
    <source>
        <dbReference type="Proteomes" id="UP000019151"/>
    </source>
</evidence>
<reference evidence="1 2" key="1">
    <citation type="journal article" date="2014" name="Genome Announc.">
        <title>Genome Sequence and Methylome of Soil Bacterium Gemmatirosa kalamazoonensis KBS708T, a Member of the Rarely Cultivated Gemmatimonadetes Phylum.</title>
        <authorList>
            <person name="Debruyn J.M."/>
            <person name="Radosevich M."/>
            <person name="Wommack K.E."/>
            <person name="Polson S.W."/>
            <person name="Hauser L.J."/>
            <person name="Fawaz M.N."/>
            <person name="Korlach J."/>
            <person name="Tsai Y.C."/>
        </authorList>
    </citation>
    <scope>NUCLEOTIDE SEQUENCE [LARGE SCALE GENOMIC DNA]</scope>
    <source>
        <strain evidence="1 2">KBS708</strain>
    </source>
</reference>
<dbReference type="eggNOG" id="COG0859">
    <property type="taxonomic scope" value="Bacteria"/>
</dbReference>
<evidence type="ECO:0000313" key="1">
    <source>
        <dbReference type="EMBL" id="AHG89287.1"/>
    </source>
</evidence>
<sequence length="468" mass="49692">MRLRPPAPTAPSPDALVGAVLDAARRGDARALDRLEREVLALAERAPRGDEGASEAVQAMLLALTRRGDYARALAFTRRSTALLGYDAIAASEVMLLIAGGAVDEARARAEELASAPVALGGHGLRAIVRTLLGRDADAAADGATFLAESEEVGRSLASWRAVARRYGPSSAHVLSRYAALHAELAAAFPGCRAWAGEPLAGRTIVLQLLEGLGDQIQALRFARAVRDAGARVIVGCDERLHDLVAACRLADAFLPRPVPRRHDLGAADFRLVIGPWLHDSGLPVERWPAAPYLDPPRLDAPALLDGLEGKRVGIVWAGNPDFVLEGTRGLPYGALKRLVAATPGVQWVGLLPSSHPRARDLGATPVTRRVVDAGPTLQSLGDTARLLRHLDLLVTTDSAPAHLAGALGVPVWLLLGPTFNWRWRLDGDTTPLYPSMRLVREGAAHDGARGDWNAAVDRVARDLGEGA</sequence>
<dbReference type="OrthoDB" id="9778733at2"/>
<dbReference type="STRING" id="861299.J421_1750"/>
<name>W0RFT3_9BACT</name>
<accession>W0RFT3</accession>
<keyword evidence="1" id="KW-0808">Transferase</keyword>
<dbReference type="HOGENOM" id="CLU_583627_0_0_0"/>
<dbReference type="SUPFAM" id="SSF53756">
    <property type="entry name" value="UDP-Glycosyltransferase/glycogen phosphorylase"/>
    <property type="match status" value="1"/>
</dbReference>
<dbReference type="RefSeq" id="WP_025410792.1">
    <property type="nucleotide sequence ID" value="NZ_CP007128.1"/>
</dbReference>
<dbReference type="KEGG" id="gba:J421_1750"/>
<protein>
    <submittedName>
        <fullName evidence="1">Glycosyl transferase family 9</fullName>
    </submittedName>
</protein>
<organism evidence="1 2">
    <name type="scientific">Gemmatirosa kalamazoonensis</name>
    <dbReference type="NCBI Taxonomy" id="861299"/>
    <lineage>
        <taxon>Bacteria</taxon>
        <taxon>Pseudomonadati</taxon>
        <taxon>Gemmatimonadota</taxon>
        <taxon>Gemmatimonadia</taxon>
        <taxon>Gemmatimonadales</taxon>
        <taxon>Gemmatimonadaceae</taxon>
        <taxon>Gemmatirosa</taxon>
    </lineage>
</organism>
<dbReference type="Gene3D" id="3.40.50.2000">
    <property type="entry name" value="Glycogen Phosphorylase B"/>
    <property type="match status" value="1"/>
</dbReference>
<dbReference type="InterPro" id="IPR002201">
    <property type="entry name" value="Glyco_trans_9"/>
</dbReference>
<dbReference type="InParanoid" id="W0RFT3"/>
<gene>
    <name evidence="1" type="ORF">J421_1750</name>
</gene>
<dbReference type="AlphaFoldDB" id="W0RFT3"/>